<evidence type="ECO:0000256" key="2">
    <source>
        <dbReference type="ARBA" id="ARBA00022617"/>
    </source>
</evidence>
<dbReference type="Proteomes" id="UP000603940">
    <property type="component" value="Unassembled WGS sequence"/>
</dbReference>
<evidence type="ECO:0000256" key="6">
    <source>
        <dbReference type="PROSITE-ProRule" id="PRU00433"/>
    </source>
</evidence>
<evidence type="ECO:0000256" key="1">
    <source>
        <dbReference type="ARBA" id="ARBA00022448"/>
    </source>
</evidence>
<dbReference type="Gene3D" id="1.10.760.10">
    <property type="entry name" value="Cytochrome c-like domain"/>
    <property type="match status" value="1"/>
</dbReference>
<evidence type="ECO:0000313" key="10">
    <source>
        <dbReference type="Proteomes" id="UP000603940"/>
    </source>
</evidence>
<dbReference type="InterPro" id="IPR009056">
    <property type="entry name" value="Cyt_c-like_dom"/>
</dbReference>
<reference evidence="9 10" key="1">
    <citation type="journal article" date="2009" name="Int. J. Syst. Evol. Microbiol.">
        <title>Transfer of Teichococcus ludipueritiae and Muricoccus roseus to the genus Roseomonas, as Roseomonas ludipueritiae comb. nov. and Roseomonas rosea comb. nov., respectively, and emended description of the genus Roseomonas.</title>
        <authorList>
            <person name="Sanchez-Porro C."/>
            <person name="Gallego V."/>
            <person name="Busse H.J."/>
            <person name="Kampfer P."/>
            <person name="Ventosa A."/>
        </authorList>
    </citation>
    <scope>NUCLEOTIDE SEQUENCE [LARGE SCALE GENOMIC DNA]</scope>
    <source>
        <strain evidence="9 10">DSM 14915</strain>
    </source>
</reference>
<name>A0ABR7R425_9PROT</name>
<keyword evidence="7" id="KW-0812">Transmembrane</keyword>
<keyword evidence="10" id="KW-1185">Reference proteome</keyword>
<evidence type="ECO:0000256" key="4">
    <source>
        <dbReference type="ARBA" id="ARBA00022982"/>
    </source>
</evidence>
<proteinExistence type="predicted"/>
<feature type="transmembrane region" description="Helical" evidence="7">
    <location>
        <begin position="6"/>
        <end position="25"/>
    </location>
</feature>
<evidence type="ECO:0000313" key="9">
    <source>
        <dbReference type="EMBL" id="MBC9176525.1"/>
    </source>
</evidence>
<keyword evidence="4" id="KW-0249">Electron transport</keyword>
<dbReference type="InterPro" id="IPR002327">
    <property type="entry name" value="Cyt_c_1A/1B"/>
</dbReference>
<keyword evidence="5 6" id="KW-0408">Iron</keyword>
<sequence>MRPARSTAAIGCLVAGAIAALYLWSGQGRSERPLMPNATVMELLSRADAGNGARLFRQCAACHNISKGAPDRNGPNLYGVLGAPVASSSPRFGYTHALRSAGGRWDAERMNAWLEDPQRVIPGNRMFFPGVTDPWERADLIAYLGTQGSTLLPSPADRGAQGR</sequence>
<dbReference type="PROSITE" id="PS51007">
    <property type="entry name" value="CYTC"/>
    <property type="match status" value="1"/>
</dbReference>
<keyword evidence="7" id="KW-1133">Transmembrane helix</keyword>
<evidence type="ECO:0000256" key="5">
    <source>
        <dbReference type="ARBA" id="ARBA00023004"/>
    </source>
</evidence>
<dbReference type="PRINTS" id="PR00604">
    <property type="entry name" value="CYTCHRMECIAB"/>
</dbReference>
<dbReference type="SUPFAM" id="SSF46626">
    <property type="entry name" value="Cytochrome c"/>
    <property type="match status" value="1"/>
</dbReference>
<dbReference type="PANTHER" id="PTHR11961">
    <property type="entry name" value="CYTOCHROME C"/>
    <property type="match status" value="1"/>
</dbReference>
<protein>
    <submittedName>
        <fullName evidence="9">C-type cytochrome</fullName>
    </submittedName>
</protein>
<keyword evidence="1" id="KW-0813">Transport</keyword>
<keyword evidence="2 6" id="KW-0349">Heme</keyword>
<evidence type="ECO:0000256" key="7">
    <source>
        <dbReference type="SAM" id="Phobius"/>
    </source>
</evidence>
<evidence type="ECO:0000259" key="8">
    <source>
        <dbReference type="PROSITE" id="PS51007"/>
    </source>
</evidence>
<dbReference type="EMBL" id="JACTUZ010000014">
    <property type="protein sequence ID" value="MBC9176525.1"/>
    <property type="molecule type" value="Genomic_DNA"/>
</dbReference>
<feature type="domain" description="Cytochrome c" evidence="8">
    <location>
        <begin position="47"/>
        <end position="148"/>
    </location>
</feature>
<evidence type="ECO:0000256" key="3">
    <source>
        <dbReference type="ARBA" id="ARBA00022723"/>
    </source>
</evidence>
<organism evidence="9 10">
    <name type="scientific">Pseudoroseomonas ludipueritiae</name>
    <dbReference type="NCBI Taxonomy" id="198093"/>
    <lineage>
        <taxon>Bacteria</taxon>
        <taxon>Pseudomonadati</taxon>
        <taxon>Pseudomonadota</taxon>
        <taxon>Alphaproteobacteria</taxon>
        <taxon>Acetobacterales</taxon>
        <taxon>Acetobacteraceae</taxon>
        <taxon>Pseudoroseomonas</taxon>
    </lineage>
</organism>
<comment type="caution">
    <text evidence="9">The sequence shown here is derived from an EMBL/GenBank/DDBJ whole genome shotgun (WGS) entry which is preliminary data.</text>
</comment>
<keyword evidence="7" id="KW-0472">Membrane</keyword>
<accession>A0ABR7R425</accession>
<gene>
    <name evidence="9" type="ORF">IBL25_06170</name>
</gene>
<keyword evidence="3 6" id="KW-0479">Metal-binding</keyword>
<dbReference type="InterPro" id="IPR036909">
    <property type="entry name" value="Cyt_c-like_dom_sf"/>
</dbReference>
<dbReference type="Pfam" id="PF00034">
    <property type="entry name" value="Cytochrom_C"/>
    <property type="match status" value="1"/>
</dbReference>